<accession>A0A1H8DB73</accession>
<dbReference type="InterPro" id="IPR041657">
    <property type="entry name" value="HTH_17"/>
</dbReference>
<evidence type="ECO:0000313" key="2">
    <source>
        <dbReference type="EMBL" id="SEN04621.1"/>
    </source>
</evidence>
<evidence type="ECO:0000259" key="1">
    <source>
        <dbReference type="Pfam" id="PF12728"/>
    </source>
</evidence>
<sequence>MQKKIDFASDIPSRRTFRTLPHPNFASSNTNTMSATDQKQKLGGHTQLFGEQLVTLKDLHEFKNELLLEVKKSLKDNAGQPTKKWLKTHEVRKLLGVSITTLLTLRINGILPYSKIGGCLYFDYEDILKVMDQHKRHHAY</sequence>
<dbReference type="PANTHER" id="PTHR34585">
    <property type="match status" value="1"/>
</dbReference>
<gene>
    <name evidence="2" type="ORF">SAMN05192574_102286</name>
</gene>
<feature type="domain" description="Helix-turn-helix" evidence="1">
    <location>
        <begin position="85"/>
        <end position="134"/>
    </location>
</feature>
<reference evidence="3" key="1">
    <citation type="submission" date="2016-10" db="EMBL/GenBank/DDBJ databases">
        <authorList>
            <person name="Varghese N."/>
            <person name="Submissions S."/>
        </authorList>
    </citation>
    <scope>NUCLEOTIDE SEQUENCE [LARGE SCALE GENOMIC DNA]</scope>
    <source>
        <strain evidence="3">Gh-48</strain>
    </source>
</reference>
<evidence type="ECO:0000313" key="3">
    <source>
        <dbReference type="Proteomes" id="UP000198942"/>
    </source>
</evidence>
<name>A0A1H8DB73_9SPHI</name>
<dbReference type="AlphaFoldDB" id="A0A1H8DB73"/>
<protein>
    <submittedName>
        <fullName evidence="2">Helix-turn-helix domain-containing protein</fullName>
    </submittedName>
</protein>
<dbReference type="SUPFAM" id="SSF46955">
    <property type="entry name" value="Putative DNA-binding domain"/>
    <property type="match status" value="1"/>
</dbReference>
<organism evidence="2 3">
    <name type="scientific">Mucilaginibacter gossypiicola</name>
    <dbReference type="NCBI Taxonomy" id="551995"/>
    <lineage>
        <taxon>Bacteria</taxon>
        <taxon>Pseudomonadati</taxon>
        <taxon>Bacteroidota</taxon>
        <taxon>Sphingobacteriia</taxon>
        <taxon>Sphingobacteriales</taxon>
        <taxon>Sphingobacteriaceae</taxon>
        <taxon>Mucilaginibacter</taxon>
    </lineage>
</organism>
<proteinExistence type="predicted"/>
<dbReference type="Proteomes" id="UP000198942">
    <property type="component" value="Unassembled WGS sequence"/>
</dbReference>
<dbReference type="InterPro" id="IPR009061">
    <property type="entry name" value="DNA-bd_dom_put_sf"/>
</dbReference>
<dbReference type="PANTHER" id="PTHR34585:SF22">
    <property type="entry name" value="HELIX-TURN-HELIX DOMAIN-CONTAINING PROTEIN"/>
    <property type="match status" value="1"/>
</dbReference>
<keyword evidence="3" id="KW-1185">Reference proteome</keyword>
<dbReference type="EMBL" id="FOCL01000002">
    <property type="protein sequence ID" value="SEN04621.1"/>
    <property type="molecule type" value="Genomic_DNA"/>
</dbReference>
<dbReference type="Pfam" id="PF12728">
    <property type="entry name" value="HTH_17"/>
    <property type="match status" value="1"/>
</dbReference>
<dbReference type="STRING" id="551995.SAMN05192574_102286"/>